<organism evidence="1">
    <name type="scientific">uncultured Caudovirales phage</name>
    <dbReference type="NCBI Taxonomy" id="2100421"/>
    <lineage>
        <taxon>Viruses</taxon>
        <taxon>Duplodnaviria</taxon>
        <taxon>Heunggongvirae</taxon>
        <taxon>Uroviricota</taxon>
        <taxon>Caudoviricetes</taxon>
        <taxon>Peduoviridae</taxon>
        <taxon>Maltschvirus</taxon>
        <taxon>Maltschvirus maltsch</taxon>
    </lineage>
</organism>
<dbReference type="EMBL" id="LR796478">
    <property type="protein sequence ID" value="CAB4147620.1"/>
    <property type="molecule type" value="Genomic_DNA"/>
</dbReference>
<accession>A0A6J5MRN7</accession>
<gene>
    <name evidence="1" type="ORF">UFOVP518_38</name>
</gene>
<proteinExistence type="predicted"/>
<evidence type="ECO:0000313" key="1">
    <source>
        <dbReference type="EMBL" id="CAB4147620.1"/>
    </source>
</evidence>
<sequence length="65" mass="7778">MSIITNIIKAFTPAKKQDKIYMTHTQYTMFMNRAKHIQRMAKQKVLQDVLDREIKPLNNFTTKHK</sequence>
<name>A0A6J5MRN7_9CAUD</name>
<reference evidence="1" key="1">
    <citation type="submission" date="2020-04" db="EMBL/GenBank/DDBJ databases">
        <authorList>
            <person name="Chiriac C."/>
            <person name="Salcher M."/>
            <person name="Ghai R."/>
            <person name="Kavagutti S V."/>
        </authorList>
    </citation>
    <scope>NUCLEOTIDE SEQUENCE</scope>
</reference>
<protein>
    <submittedName>
        <fullName evidence="1">Uncharacterized protein</fullName>
    </submittedName>
</protein>